<proteinExistence type="predicted"/>
<keyword evidence="1" id="KW-0175">Coiled coil</keyword>
<sequence length="137" mass="14745">SSARVRAAEEEAIDEALGCSFSADQLAAKLLGASGVEDVGNFFKSVAAVSRAEEVLVAQHREAVEADELLLEQERTMLADLQQPDGCSVDEYAGALEKVLAAKQRIVSELQGRLDALKEMMAREEELSATVKQVPLL</sequence>
<evidence type="ECO:0000313" key="2">
    <source>
        <dbReference type="EMBL" id="KOO29032.1"/>
    </source>
</evidence>
<evidence type="ECO:0000256" key="1">
    <source>
        <dbReference type="SAM" id="Coils"/>
    </source>
</evidence>
<feature type="non-terminal residue" evidence="2">
    <location>
        <position position="1"/>
    </location>
</feature>
<reference evidence="3" key="1">
    <citation type="journal article" date="2015" name="PLoS Genet.">
        <title>Genome Sequence and Transcriptome Analyses of Chrysochromulina tobin: Metabolic Tools for Enhanced Algal Fitness in the Prominent Order Prymnesiales (Haptophyceae).</title>
        <authorList>
            <person name="Hovde B.T."/>
            <person name="Deodato C.R."/>
            <person name="Hunsperger H.M."/>
            <person name="Ryken S.A."/>
            <person name="Yost W."/>
            <person name="Jha R.K."/>
            <person name="Patterson J."/>
            <person name="Monnat R.J. Jr."/>
            <person name="Barlow S.B."/>
            <person name="Starkenburg S.R."/>
            <person name="Cattolico R.A."/>
        </authorList>
    </citation>
    <scope>NUCLEOTIDE SEQUENCE</scope>
    <source>
        <strain evidence="3">CCMP291</strain>
    </source>
</reference>
<protein>
    <submittedName>
        <fullName evidence="2">Kinesin-domain-containing protein</fullName>
    </submittedName>
</protein>
<dbReference type="Proteomes" id="UP000037460">
    <property type="component" value="Unassembled WGS sequence"/>
</dbReference>
<accession>A0A0M0JRX0</accession>
<evidence type="ECO:0000313" key="3">
    <source>
        <dbReference type="Proteomes" id="UP000037460"/>
    </source>
</evidence>
<name>A0A0M0JRX0_9EUKA</name>
<keyword evidence="3" id="KW-1185">Reference proteome</keyword>
<comment type="caution">
    <text evidence="2">The sequence shown here is derived from an EMBL/GenBank/DDBJ whole genome shotgun (WGS) entry which is preliminary data.</text>
</comment>
<dbReference type="EMBL" id="JWZX01002474">
    <property type="protein sequence ID" value="KOO29032.1"/>
    <property type="molecule type" value="Genomic_DNA"/>
</dbReference>
<dbReference type="AlphaFoldDB" id="A0A0M0JRX0"/>
<feature type="coiled-coil region" evidence="1">
    <location>
        <begin position="100"/>
        <end position="127"/>
    </location>
</feature>
<gene>
    <name evidence="2" type="ORF">Ctob_006388</name>
</gene>
<organism evidence="2 3">
    <name type="scientific">Chrysochromulina tobinii</name>
    <dbReference type="NCBI Taxonomy" id="1460289"/>
    <lineage>
        <taxon>Eukaryota</taxon>
        <taxon>Haptista</taxon>
        <taxon>Haptophyta</taxon>
        <taxon>Prymnesiophyceae</taxon>
        <taxon>Prymnesiales</taxon>
        <taxon>Chrysochromulinaceae</taxon>
        <taxon>Chrysochromulina</taxon>
    </lineage>
</organism>